<evidence type="ECO:0000313" key="3">
    <source>
        <dbReference type="Proteomes" id="UP000000724"/>
    </source>
</evidence>
<dbReference type="AlphaFoldDB" id="B6HGQ3"/>
<feature type="compositionally biased region" description="Basic and acidic residues" evidence="1">
    <location>
        <begin position="13"/>
        <end position="22"/>
    </location>
</feature>
<organism evidence="2 3">
    <name type="scientific">Penicillium rubens (strain ATCC 28089 / DSM 1075 / NRRL 1951 / Wisconsin 54-1255)</name>
    <name type="common">Penicillium chrysogenum</name>
    <dbReference type="NCBI Taxonomy" id="500485"/>
    <lineage>
        <taxon>Eukaryota</taxon>
        <taxon>Fungi</taxon>
        <taxon>Dikarya</taxon>
        <taxon>Ascomycota</taxon>
        <taxon>Pezizomycotina</taxon>
        <taxon>Eurotiomycetes</taxon>
        <taxon>Eurotiomycetidae</taxon>
        <taxon>Eurotiales</taxon>
        <taxon>Aspergillaceae</taxon>
        <taxon>Penicillium</taxon>
        <taxon>Penicillium chrysogenum species complex</taxon>
    </lineage>
</organism>
<protein>
    <submittedName>
        <fullName evidence="2">Uncharacterized protein</fullName>
    </submittedName>
</protein>
<dbReference type="Proteomes" id="UP000000724">
    <property type="component" value="Contig Pc00c20"/>
</dbReference>
<evidence type="ECO:0000256" key="1">
    <source>
        <dbReference type="SAM" id="MobiDB-lite"/>
    </source>
</evidence>
<sequence>MEKTLRGLTASHTRGEEEEKERRESYHTWRFYHMAQDIPSTGTHLFWRIGLGDIEGVSEHPPPLEPLDPLPKPKKESDKLSIAYIIIVFPDPACGLFQGYGQLQSF</sequence>
<accession>B6HGQ3</accession>
<evidence type="ECO:0000313" key="2">
    <source>
        <dbReference type="EMBL" id="CAP86645.1"/>
    </source>
</evidence>
<feature type="region of interest" description="Disordered" evidence="1">
    <location>
        <begin position="1"/>
        <end position="22"/>
    </location>
</feature>
<dbReference type="VEuPathDB" id="FungiDB:PCH_Pc20g13160"/>
<dbReference type="EMBL" id="AM920435">
    <property type="protein sequence ID" value="CAP86645.1"/>
    <property type="molecule type" value="Genomic_DNA"/>
</dbReference>
<dbReference type="HOGENOM" id="CLU_2224095_0_0_1"/>
<reference evidence="2 3" key="1">
    <citation type="journal article" date="2008" name="Nat. Biotechnol.">
        <title>Genome sequencing and analysis of the filamentous fungus Penicillium chrysogenum.</title>
        <authorList>
            <person name="van den Berg M.A."/>
            <person name="Albang R."/>
            <person name="Albermann K."/>
            <person name="Badger J.H."/>
            <person name="Daran J.-M."/>
            <person name="Driessen A.J.M."/>
            <person name="Garcia-Estrada C."/>
            <person name="Fedorova N.D."/>
            <person name="Harris D.M."/>
            <person name="Heijne W.H.M."/>
            <person name="Joardar V.S."/>
            <person name="Kiel J.A.K.W."/>
            <person name="Kovalchuk A."/>
            <person name="Martin J.F."/>
            <person name="Nierman W.C."/>
            <person name="Nijland J.G."/>
            <person name="Pronk J.T."/>
            <person name="Roubos J.A."/>
            <person name="van der Klei I.J."/>
            <person name="van Peij N.N.M.E."/>
            <person name="Veenhuis M."/>
            <person name="von Doehren H."/>
            <person name="Wagner C."/>
            <person name="Wortman J.R."/>
            <person name="Bovenberg R.A.L."/>
        </authorList>
    </citation>
    <scope>NUCLEOTIDE SEQUENCE [LARGE SCALE GENOMIC DNA]</scope>
    <source>
        <strain evidence="3">ATCC 28089 / DSM 1075 / NRRL 1951 / Wisconsin 54-1255</strain>
    </source>
</reference>
<name>B6HGQ3_PENRW</name>
<proteinExistence type="predicted"/>
<gene>
    <name evidence="2" type="ORF">Pc20g13160</name>
    <name evidence="2" type="ORF">PCH_Pc20g13160</name>
</gene>
<keyword evidence="3" id="KW-1185">Reference proteome</keyword>